<dbReference type="PANTHER" id="PTHR45663">
    <property type="entry name" value="GEO12009P1"/>
    <property type="match status" value="1"/>
</dbReference>
<dbReference type="SUPFAM" id="SSF52833">
    <property type="entry name" value="Thioredoxin-like"/>
    <property type="match status" value="1"/>
</dbReference>
<keyword evidence="5 8" id="KW-0676">Redox-active center</keyword>
<feature type="active site" description="Nucleophile" evidence="7">
    <location>
        <position position="30"/>
    </location>
</feature>
<feature type="site" description="Contributes to redox potential value" evidence="7">
    <location>
        <position position="32"/>
    </location>
</feature>
<evidence type="ECO:0000256" key="7">
    <source>
        <dbReference type="PIRSR" id="PIRSR000077-1"/>
    </source>
</evidence>
<evidence type="ECO:0000256" key="2">
    <source>
        <dbReference type="ARBA" id="ARBA00022448"/>
    </source>
</evidence>
<dbReference type="PIRSF" id="PIRSF000077">
    <property type="entry name" value="Thioredoxin"/>
    <property type="match status" value="1"/>
</dbReference>
<evidence type="ECO:0000313" key="11">
    <source>
        <dbReference type="Proteomes" id="UP000266340"/>
    </source>
</evidence>
<dbReference type="Gene3D" id="3.40.30.10">
    <property type="entry name" value="Glutaredoxin"/>
    <property type="match status" value="1"/>
</dbReference>
<keyword evidence="2" id="KW-0813">Transport</keyword>
<keyword evidence="3" id="KW-0249">Electron transport</keyword>
<dbReference type="EMBL" id="QXJM01000039">
    <property type="protein sequence ID" value="RIE02673.1"/>
    <property type="molecule type" value="Genomic_DNA"/>
</dbReference>
<gene>
    <name evidence="10" type="ORF">D3H35_18610</name>
</gene>
<feature type="disulfide bond" description="Redox-active" evidence="8">
    <location>
        <begin position="30"/>
        <end position="33"/>
    </location>
</feature>
<dbReference type="PRINTS" id="PR00421">
    <property type="entry name" value="THIOREDOXIN"/>
</dbReference>
<feature type="site" description="Deprotonates C-terminal active site Cys" evidence="7">
    <location>
        <position position="24"/>
    </location>
</feature>
<name>A0A398CIX4_9BACL</name>
<dbReference type="PANTHER" id="PTHR45663:SF11">
    <property type="entry name" value="GEO12009P1"/>
    <property type="match status" value="1"/>
</dbReference>
<feature type="domain" description="Thioredoxin" evidence="9">
    <location>
        <begin position="1"/>
        <end position="106"/>
    </location>
</feature>
<dbReference type="AlphaFoldDB" id="A0A398CIX4"/>
<evidence type="ECO:0000256" key="8">
    <source>
        <dbReference type="PIRSR" id="PIRSR000077-4"/>
    </source>
</evidence>
<dbReference type="OrthoDB" id="9790390at2"/>
<evidence type="ECO:0000256" key="6">
    <source>
        <dbReference type="PIRNR" id="PIRNR000077"/>
    </source>
</evidence>
<comment type="similarity">
    <text evidence="1 6">Belongs to the thioredoxin family.</text>
</comment>
<dbReference type="Proteomes" id="UP000266340">
    <property type="component" value="Unassembled WGS sequence"/>
</dbReference>
<evidence type="ECO:0000256" key="1">
    <source>
        <dbReference type="ARBA" id="ARBA00008987"/>
    </source>
</evidence>
<comment type="caution">
    <text evidence="10">The sequence shown here is derived from an EMBL/GenBank/DDBJ whole genome shotgun (WGS) entry which is preliminary data.</text>
</comment>
<reference evidence="10 11" key="1">
    <citation type="submission" date="2018-09" db="EMBL/GenBank/DDBJ databases">
        <title>Cohnella cavernae sp. nov., isolated from a karst cave.</title>
        <authorList>
            <person name="Zhu H."/>
        </authorList>
    </citation>
    <scope>NUCLEOTIDE SEQUENCE [LARGE SCALE GENOMIC DNA]</scope>
    <source>
        <strain evidence="10 11">K2E09-144</strain>
    </source>
</reference>
<dbReference type="GO" id="GO:0015035">
    <property type="term" value="F:protein-disulfide reductase activity"/>
    <property type="evidence" value="ECO:0007669"/>
    <property type="project" value="InterPro"/>
</dbReference>
<sequence length="110" mass="12153">MAVLLATDADFDSKVKREGITLVDFGAKWCPPCKALEPIMDELDALFGGDIDILKVDVEQSPHTASTYGVFSMPTVILFKDGEPMEKKVGLKPRSAYEQSLAKYREDVRG</sequence>
<accession>A0A398CIX4</accession>
<dbReference type="RefSeq" id="WP_119150711.1">
    <property type="nucleotide sequence ID" value="NZ_JBHSOV010000035.1"/>
</dbReference>
<dbReference type="GO" id="GO:0005829">
    <property type="term" value="C:cytosol"/>
    <property type="evidence" value="ECO:0007669"/>
    <property type="project" value="TreeGrafter"/>
</dbReference>
<keyword evidence="4 8" id="KW-1015">Disulfide bond</keyword>
<organism evidence="10 11">
    <name type="scientific">Cohnella faecalis</name>
    <dbReference type="NCBI Taxonomy" id="2315694"/>
    <lineage>
        <taxon>Bacteria</taxon>
        <taxon>Bacillati</taxon>
        <taxon>Bacillota</taxon>
        <taxon>Bacilli</taxon>
        <taxon>Bacillales</taxon>
        <taxon>Paenibacillaceae</taxon>
        <taxon>Cohnella</taxon>
    </lineage>
</organism>
<protein>
    <recommendedName>
        <fullName evidence="6">Thioredoxin</fullName>
    </recommendedName>
</protein>
<dbReference type="InterPro" id="IPR005746">
    <property type="entry name" value="Thioredoxin"/>
</dbReference>
<evidence type="ECO:0000256" key="3">
    <source>
        <dbReference type="ARBA" id="ARBA00022982"/>
    </source>
</evidence>
<evidence type="ECO:0000256" key="4">
    <source>
        <dbReference type="ARBA" id="ARBA00023157"/>
    </source>
</evidence>
<feature type="site" description="Contributes to redox potential value" evidence="7">
    <location>
        <position position="31"/>
    </location>
</feature>
<dbReference type="InterPro" id="IPR013766">
    <property type="entry name" value="Thioredoxin_domain"/>
</dbReference>
<keyword evidence="11" id="KW-1185">Reference proteome</keyword>
<dbReference type="Pfam" id="PF00085">
    <property type="entry name" value="Thioredoxin"/>
    <property type="match status" value="1"/>
</dbReference>
<evidence type="ECO:0000259" key="9">
    <source>
        <dbReference type="PROSITE" id="PS51352"/>
    </source>
</evidence>
<dbReference type="InterPro" id="IPR036249">
    <property type="entry name" value="Thioredoxin-like_sf"/>
</dbReference>
<dbReference type="CDD" id="cd02947">
    <property type="entry name" value="TRX_family"/>
    <property type="match status" value="1"/>
</dbReference>
<dbReference type="GO" id="GO:0045454">
    <property type="term" value="P:cell redox homeostasis"/>
    <property type="evidence" value="ECO:0007669"/>
    <property type="project" value="TreeGrafter"/>
</dbReference>
<evidence type="ECO:0000256" key="5">
    <source>
        <dbReference type="ARBA" id="ARBA00023284"/>
    </source>
</evidence>
<proteinExistence type="inferred from homology"/>
<evidence type="ECO:0000313" key="10">
    <source>
        <dbReference type="EMBL" id="RIE02673.1"/>
    </source>
</evidence>
<feature type="active site" description="Nucleophile" evidence="7">
    <location>
        <position position="33"/>
    </location>
</feature>
<dbReference type="PROSITE" id="PS51352">
    <property type="entry name" value="THIOREDOXIN_2"/>
    <property type="match status" value="1"/>
</dbReference>